<organism evidence="2 3">
    <name type="scientific">Aspergillus puulaauensis</name>
    <dbReference type="NCBI Taxonomy" id="1220207"/>
    <lineage>
        <taxon>Eukaryota</taxon>
        <taxon>Fungi</taxon>
        <taxon>Dikarya</taxon>
        <taxon>Ascomycota</taxon>
        <taxon>Pezizomycotina</taxon>
        <taxon>Eurotiomycetes</taxon>
        <taxon>Eurotiomycetidae</taxon>
        <taxon>Eurotiales</taxon>
        <taxon>Aspergillaceae</taxon>
        <taxon>Aspergillus</taxon>
    </lineage>
</organism>
<dbReference type="RefSeq" id="XP_041561162.1">
    <property type="nucleotide sequence ID" value="XM_041695430.1"/>
</dbReference>
<accession>A0A7R8AS11</accession>
<proteinExistence type="predicted"/>
<feature type="region of interest" description="Disordered" evidence="1">
    <location>
        <begin position="31"/>
        <end position="70"/>
    </location>
</feature>
<gene>
    <name evidence="2" type="ORF">APUU_70546S</name>
</gene>
<keyword evidence="3" id="KW-1185">Reference proteome</keyword>
<dbReference type="Proteomes" id="UP000654913">
    <property type="component" value="Chromosome 7"/>
</dbReference>
<name>A0A7R8AS11_9EURO</name>
<sequence length="70" mass="7855">MYHSWSSKSSEWTEARFCGEKRGTLAASEAILRSGSGGHGVQESPSTRERRSRPQMRSFGGLRLQKVDRV</sequence>
<evidence type="ECO:0000256" key="1">
    <source>
        <dbReference type="SAM" id="MobiDB-lite"/>
    </source>
</evidence>
<reference evidence="2" key="2">
    <citation type="submission" date="2021-02" db="EMBL/GenBank/DDBJ databases">
        <title>Aspergillus puulaauensis MK2 genome sequence.</title>
        <authorList>
            <person name="Futagami T."/>
            <person name="Mori K."/>
            <person name="Kadooka C."/>
            <person name="Tanaka T."/>
        </authorList>
    </citation>
    <scope>NUCLEOTIDE SEQUENCE</scope>
    <source>
        <strain evidence="2">MK2</strain>
    </source>
</reference>
<dbReference type="AlphaFoldDB" id="A0A7R8AS11"/>
<dbReference type="KEGG" id="apuu:APUU_70546S"/>
<dbReference type="GeneID" id="64978973"/>
<evidence type="ECO:0000313" key="3">
    <source>
        <dbReference type="Proteomes" id="UP000654913"/>
    </source>
</evidence>
<protein>
    <submittedName>
        <fullName evidence="2">Uncharacterized protein</fullName>
    </submittedName>
</protein>
<reference evidence="2" key="1">
    <citation type="submission" date="2021-01" db="EMBL/GenBank/DDBJ databases">
        <authorList>
            <consortium name="Aspergillus puulaauensis MK2 genome sequencing consortium"/>
            <person name="Kazuki M."/>
            <person name="Futagami T."/>
        </authorList>
    </citation>
    <scope>NUCLEOTIDE SEQUENCE</scope>
    <source>
        <strain evidence="2">MK2</strain>
    </source>
</reference>
<dbReference type="EMBL" id="AP024449">
    <property type="protein sequence ID" value="BCS28976.1"/>
    <property type="molecule type" value="Genomic_DNA"/>
</dbReference>
<evidence type="ECO:0000313" key="2">
    <source>
        <dbReference type="EMBL" id="BCS28976.1"/>
    </source>
</evidence>